<protein>
    <submittedName>
        <fullName evidence="2">Uncharacterized protein</fullName>
    </submittedName>
</protein>
<feature type="region of interest" description="Disordered" evidence="1">
    <location>
        <begin position="448"/>
        <end position="525"/>
    </location>
</feature>
<dbReference type="VEuPathDB" id="FungiDB:BTJ68_14729"/>
<comment type="caution">
    <text evidence="2">The sequence shown here is derived from an EMBL/GenBank/DDBJ whole genome shotgun (WGS) entry which is preliminary data.</text>
</comment>
<sequence length="538" mass="59828">MSKASSSPTARLLQSSRLFSLPRPLPQPHIENITSTGVYRASDSATLPYPTHQAIATTASSQSRGDWGLKRALPKKATQDTSTPHIRVSAQDTPEHITDFGSAADHTQTQAKWNEMGIPILVKTKATRGENEKQVPQSVFETHLDNTTLQDGQSDINSKQRWKFNGPWIAGMQEGDFDLYTQQLASRKGEWKQFLRSQVVEQRLSERRRMAQETGEILSLQDIARLRDELLPNDAELEEAEKKMRDAYSQDGLSSELTALIAQFLDLPAVRPDTSDHQPAMETREFQRLMSQLNFNSSKESTPPSTHPSAGLSYLRTDAVMENHPIHGPQAHRSPILSRVVRPRNAVNGTDHQAKLGVGGIVTNDPITAQLSARPATRGPNNQSPTEYDPNAMASTLDPDLEGGNKMWVHPRHAYIDQDGRIRLTVDRGRDEAVAVKRDDVQHIHDARAAATRGGLHAQRTPPPPGTRDNPNFGFSTRRPQQQQQGVVAEQQQQMQQTQQKAGGVQGFDHELGRQGQEGQMEDGAAMAKIRELIDQRR</sequence>
<evidence type="ECO:0000256" key="1">
    <source>
        <dbReference type="SAM" id="MobiDB-lite"/>
    </source>
</evidence>
<proteinExistence type="predicted"/>
<feature type="region of interest" description="Disordered" evidence="1">
    <location>
        <begin position="371"/>
        <end position="400"/>
    </location>
</feature>
<dbReference type="PANTHER" id="PTHR28058:SF1">
    <property type="entry name" value="SMALL RIBOSOMAL SUBUNIT PROTEIN BS1M"/>
    <property type="match status" value="1"/>
</dbReference>
<gene>
    <name evidence="2" type="ORF">D0866_16379</name>
</gene>
<dbReference type="EMBL" id="QWIM01003951">
    <property type="protein sequence ID" value="RMX96639.1"/>
    <property type="molecule type" value="Genomic_DNA"/>
</dbReference>
<feature type="region of interest" description="Disordered" evidence="1">
    <location>
        <begin position="1"/>
        <end position="24"/>
    </location>
</feature>
<dbReference type="GO" id="GO:0003735">
    <property type="term" value="F:structural constituent of ribosome"/>
    <property type="evidence" value="ECO:0007669"/>
    <property type="project" value="TreeGrafter"/>
</dbReference>
<organism evidence="2 3">
    <name type="scientific">Hortaea werneckii</name>
    <name type="common">Black yeast</name>
    <name type="synonym">Cladosporium werneckii</name>
    <dbReference type="NCBI Taxonomy" id="91943"/>
    <lineage>
        <taxon>Eukaryota</taxon>
        <taxon>Fungi</taxon>
        <taxon>Dikarya</taxon>
        <taxon>Ascomycota</taxon>
        <taxon>Pezizomycotina</taxon>
        <taxon>Dothideomycetes</taxon>
        <taxon>Dothideomycetidae</taxon>
        <taxon>Mycosphaerellales</taxon>
        <taxon>Teratosphaeriaceae</taxon>
        <taxon>Hortaea</taxon>
    </lineage>
</organism>
<feature type="compositionally biased region" description="Polar residues" evidence="1">
    <location>
        <begin position="1"/>
        <end position="18"/>
    </location>
</feature>
<dbReference type="GO" id="GO:0070124">
    <property type="term" value="P:mitochondrial translational initiation"/>
    <property type="evidence" value="ECO:0007669"/>
    <property type="project" value="TreeGrafter"/>
</dbReference>
<evidence type="ECO:0000313" key="2">
    <source>
        <dbReference type="EMBL" id="RMX96639.1"/>
    </source>
</evidence>
<evidence type="ECO:0000313" key="3">
    <source>
        <dbReference type="Proteomes" id="UP000276864"/>
    </source>
</evidence>
<dbReference type="GO" id="GO:0005763">
    <property type="term" value="C:mitochondrial small ribosomal subunit"/>
    <property type="evidence" value="ECO:0007669"/>
    <property type="project" value="TreeGrafter"/>
</dbReference>
<accession>A0A3M6Y0V3</accession>
<name>A0A3M6Y0V3_HORWE</name>
<dbReference type="PANTHER" id="PTHR28058">
    <property type="entry name" value="37S RIBOSOMAL PROTEIN MRP51, MITOCHONDRIAL"/>
    <property type="match status" value="1"/>
</dbReference>
<dbReference type="Pfam" id="PF11709">
    <property type="entry name" value="Mit_ribos_Mrp51"/>
    <property type="match status" value="1"/>
</dbReference>
<dbReference type="InterPro" id="IPR016712">
    <property type="entry name" value="Rbsml_bS1m-like"/>
</dbReference>
<feature type="compositionally biased region" description="Polar residues" evidence="1">
    <location>
        <begin position="469"/>
        <end position="480"/>
    </location>
</feature>
<dbReference type="Proteomes" id="UP000276864">
    <property type="component" value="Unassembled WGS sequence"/>
</dbReference>
<feature type="compositionally biased region" description="Low complexity" evidence="1">
    <location>
        <begin position="481"/>
        <end position="503"/>
    </location>
</feature>
<dbReference type="AlphaFoldDB" id="A0A3M6Y0V3"/>
<reference evidence="2 3" key="1">
    <citation type="journal article" date="2018" name="BMC Genomics">
        <title>Genomic evidence for intraspecific hybridization in a clonal and extremely halotolerant yeast.</title>
        <authorList>
            <person name="Gostincar C."/>
            <person name="Stajich J.E."/>
            <person name="Zupancic J."/>
            <person name="Zalar P."/>
            <person name="Gunde-Cimerman N."/>
        </authorList>
    </citation>
    <scope>NUCLEOTIDE SEQUENCE [LARGE SCALE GENOMIC DNA]</scope>
    <source>
        <strain evidence="2 3">EXF-6651</strain>
    </source>
</reference>